<dbReference type="AlphaFoldDB" id="A0A484FS58"/>
<evidence type="ECO:0000313" key="2">
    <source>
        <dbReference type="Proteomes" id="UP000014480"/>
    </source>
</evidence>
<evidence type="ECO:0000313" key="1">
    <source>
        <dbReference type="EMBL" id="TDZ20852.1"/>
    </source>
</evidence>
<protein>
    <submittedName>
        <fullName evidence="1">Uncharacterized protein</fullName>
    </submittedName>
</protein>
<dbReference type="Proteomes" id="UP000014480">
    <property type="component" value="Unassembled WGS sequence"/>
</dbReference>
<name>A0A484FS58_COLOR</name>
<organism evidence="1 2">
    <name type="scientific">Colletotrichum orbiculare (strain 104-T / ATCC 96160 / CBS 514.97 / LARS 414 / MAFF 240422)</name>
    <name type="common">Cucumber anthracnose fungus</name>
    <name type="synonym">Colletotrichum lagenarium</name>
    <dbReference type="NCBI Taxonomy" id="1213857"/>
    <lineage>
        <taxon>Eukaryota</taxon>
        <taxon>Fungi</taxon>
        <taxon>Dikarya</taxon>
        <taxon>Ascomycota</taxon>
        <taxon>Pezizomycotina</taxon>
        <taxon>Sordariomycetes</taxon>
        <taxon>Hypocreomycetidae</taxon>
        <taxon>Glomerellales</taxon>
        <taxon>Glomerellaceae</taxon>
        <taxon>Colletotrichum</taxon>
        <taxon>Colletotrichum orbiculare species complex</taxon>
    </lineage>
</organism>
<proteinExistence type="predicted"/>
<sequence>MSSNIPSATRTAEWRSTAGGLDKKLKLNANTNVPKSRCLPFRETLVKMAFASVNYLDYKFAETPLGSVSLGAPAIPGRLIITRHIDSYNGFDKKRFTVIEEDHQDMTPDALSVERTPISTAQEASDWTGIRPEPRAAAILVIFAVTFAVRTARHRQEKREA</sequence>
<comment type="caution">
    <text evidence="1">The sequence shown here is derived from an EMBL/GenBank/DDBJ whole genome shotgun (WGS) entry which is preliminary data.</text>
</comment>
<dbReference type="OrthoDB" id="201656at2759"/>
<gene>
    <name evidence="1" type="ORF">Cob_v006328</name>
</gene>
<keyword evidence="2" id="KW-1185">Reference proteome</keyword>
<dbReference type="EMBL" id="AMCV02000016">
    <property type="protein sequence ID" value="TDZ20852.1"/>
    <property type="molecule type" value="Genomic_DNA"/>
</dbReference>
<reference evidence="2" key="2">
    <citation type="journal article" date="2019" name="Mol. Plant Microbe Interact.">
        <title>Genome sequence resources for four phytopathogenic fungi from the Colletotrichum orbiculare species complex.</title>
        <authorList>
            <person name="Gan P."/>
            <person name="Tsushima A."/>
            <person name="Narusaka M."/>
            <person name="Narusaka Y."/>
            <person name="Takano Y."/>
            <person name="Kubo Y."/>
            <person name="Shirasu K."/>
        </authorList>
    </citation>
    <scope>GENOME REANNOTATION</scope>
    <source>
        <strain evidence="2">104-T / ATCC 96160 / CBS 514.97 / LARS 414 / MAFF 240422</strain>
    </source>
</reference>
<reference evidence="2" key="1">
    <citation type="journal article" date="2013" name="New Phytol.">
        <title>Comparative genomic and transcriptomic analyses reveal the hemibiotrophic stage shift of Colletotrichum fungi.</title>
        <authorList>
            <person name="Gan P."/>
            <person name="Ikeda K."/>
            <person name="Irieda H."/>
            <person name="Narusaka M."/>
            <person name="O'Connell R.J."/>
            <person name="Narusaka Y."/>
            <person name="Takano Y."/>
            <person name="Kubo Y."/>
            <person name="Shirasu K."/>
        </authorList>
    </citation>
    <scope>NUCLEOTIDE SEQUENCE [LARGE SCALE GENOMIC DNA]</scope>
    <source>
        <strain evidence="2">104-T / ATCC 96160 / CBS 514.97 / LARS 414 / MAFF 240422</strain>
    </source>
</reference>
<accession>A0A484FS58</accession>